<evidence type="ECO:0000313" key="4">
    <source>
        <dbReference type="Proteomes" id="UP000285060"/>
    </source>
</evidence>
<keyword evidence="4" id="KW-1185">Reference proteome</keyword>
<dbReference type="InterPro" id="IPR006600">
    <property type="entry name" value="HTH_CenpB_DNA-bd_dom"/>
</dbReference>
<dbReference type="Pfam" id="PF03184">
    <property type="entry name" value="DDE_1"/>
    <property type="match status" value="1"/>
</dbReference>
<dbReference type="Pfam" id="PF03221">
    <property type="entry name" value="HTH_Tnp_Tc5"/>
    <property type="match status" value="1"/>
</dbReference>
<proteinExistence type="predicted"/>
<evidence type="ECO:0000259" key="2">
    <source>
        <dbReference type="PROSITE" id="PS51253"/>
    </source>
</evidence>
<dbReference type="VEuPathDB" id="FungiDB:H310_09482"/>
<dbReference type="Proteomes" id="UP000285060">
    <property type="component" value="Unassembled WGS sequence"/>
</dbReference>
<name>A0A3R6VEG3_9STRA</name>
<dbReference type="EMBL" id="QUSY01002596">
    <property type="protein sequence ID" value="RHY20608.1"/>
    <property type="molecule type" value="Genomic_DNA"/>
</dbReference>
<gene>
    <name evidence="3" type="ORF">DYB32_009995</name>
</gene>
<dbReference type="PROSITE" id="PS51253">
    <property type="entry name" value="HTH_CENPB"/>
    <property type="match status" value="1"/>
</dbReference>
<evidence type="ECO:0000313" key="3">
    <source>
        <dbReference type="EMBL" id="RHY20608.1"/>
    </source>
</evidence>
<evidence type="ECO:0000256" key="1">
    <source>
        <dbReference type="ARBA" id="ARBA00023125"/>
    </source>
</evidence>
<dbReference type="InterPro" id="IPR004875">
    <property type="entry name" value="DDE_SF_endonuclease_dom"/>
</dbReference>
<dbReference type="GO" id="GO:0003677">
    <property type="term" value="F:DNA binding"/>
    <property type="evidence" value="ECO:0007669"/>
    <property type="project" value="UniProtKB-KW"/>
</dbReference>
<comment type="caution">
    <text evidence="3">The sequence shown here is derived from an EMBL/GenBank/DDBJ whole genome shotgun (WGS) entry which is preliminary data.</text>
</comment>
<keyword evidence="1" id="KW-0238">DNA-binding</keyword>
<protein>
    <recommendedName>
        <fullName evidence="2">HTH CENPB-type domain-containing protein</fullName>
    </recommendedName>
</protein>
<reference evidence="3 4" key="1">
    <citation type="submission" date="2018-08" db="EMBL/GenBank/DDBJ databases">
        <title>Aphanomyces genome sequencing and annotation.</title>
        <authorList>
            <person name="Minardi D."/>
            <person name="Oidtmann B."/>
            <person name="Van Der Giezen M."/>
            <person name="Studholme D.J."/>
        </authorList>
    </citation>
    <scope>NUCLEOTIDE SEQUENCE [LARGE SCALE GENOMIC DNA]</scope>
    <source>
        <strain evidence="3 4">NJM0002</strain>
    </source>
</reference>
<feature type="domain" description="HTH CENPB-type" evidence="2">
    <location>
        <begin position="35"/>
        <end position="106"/>
    </location>
</feature>
<dbReference type="AlphaFoldDB" id="A0A3R6VEG3"/>
<sequence length="298" mass="33415">MLAKKYGMQGNQVLRWVRDHEKLKAAVARSPGLCSTHTGRAVARSDVEAQVLEYIEYLREHDVAISTMMLVLKARNIDPDFHGGKTKGLTSWVYQFLRQNKLSIRRPTREGQKLSSTLDTTRNDFVASVCERFLPFGTLEGLDWDHVVNMDETPVYFEPKIHTTVARRGSKTVSVRNCSSNNPRITVCLAVTASGRKLPPFIVYKGVPGARIEAALPAILPDGVFATCQKAAWMDEKSTELWVKKQFAQGSDSLQLILGDYKCQKQSKFTNMISDQGTELEIIPSNLLLFASNIFLTM</sequence>
<accession>A0A3R6VEG3</accession>
<organism evidence="3 4">
    <name type="scientific">Aphanomyces invadans</name>
    <dbReference type="NCBI Taxonomy" id="157072"/>
    <lineage>
        <taxon>Eukaryota</taxon>
        <taxon>Sar</taxon>
        <taxon>Stramenopiles</taxon>
        <taxon>Oomycota</taxon>
        <taxon>Saprolegniomycetes</taxon>
        <taxon>Saprolegniales</taxon>
        <taxon>Verrucalvaceae</taxon>
        <taxon>Aphanomyces</taxon>
    </lineage>
</organism>